<feature type="compositionally biased region" description="Basic and acidic residues" evidence="1">
    <location>
        <begin position="83"/>
        <end position="95"/>
    </location>
</feature>
<dbReference type="EMBL" id="VWOX01000002">
    <property type="protein sequence ID" value="KAA5546296.1"/>
    <property type="molecule type" value="Genomic_DNA"/>
</dbReference>
<dbReference type="Proteomes" id="UP000324479">
    <property type="component" value="Unassembled WGS sequence"/>
</dbReference>
<dbReference type="RefSeq" id="WP_150075303.1">
    <property type="nucleotide sequence ID" value="NZ_VWOX01000002.1"/>
</dbReference>
<name>A0A5M6DIV9_9BACT</name>
<evidence type="ECO:0000313" key="3">
    <source>
        <dbReference type="Proteomes" id="UP000324479"/>
    </source>
</evidence>
<sequence length="95" mass="10762">MPLWLTVTIATLLFWGVCVLLLAIQYRCAPRLEERSRWRQERTAAKTDRSAGTPDRPSPENGLTGEFEPRQNDSPEPNSPESESPKRLDDGDLHS</sequence>
<protein>
    <submittedName>
        <fullName evidence="2">Uncharacterized protein</fullName>
    </submittedName>
</protein>
<reference evidence="2 3" key="1">
    <citation type="submission" date="2019-08" db="EMBL/GenBank/DDBJ databases">
        <authorList>
            <person name="Dhanesh K."/>
            <person name="Kumar G."/>
            <person name="Sasikala C."/>
            <person name="Venkata Ramana C."/>
        </authorList>
    </citation>
    <scope>NUCLEOTIDE SEQUENCE [LARGE SCALE GENOMIC DNA]</scope>
    <source>
        <strain evidence="2 3">JC645</strain>
    </source>
</reference>
<evidence type="ECO:0000313" key="2">
    <source>
        <dbReference type="EMBL" id="KAA5546296.1"/>
    </source>
</evidence>
<keyword evidence="3" id="KW-1185">Reference proteome</keyword>
<gene>
    <name evidence="2" type="ORF">FYK55_05270</name>
</gene>
<accession>A0A5M6DIV9</accession>
<feature type="region of interest" description="Disordered" evidence="1">
    <location>
        <begin position="35"/>
        <end position="95"/>
    </location>
</feature>
<feature type="compositionally biased region" description="Basic and acidic residues" evidence="1">
    <location>
        <begin position="35"/>
        <end position="49"/>
    </location>
</feature>
<comment type="caution">
    <text evidence="2">The sequence shown here is derived from an EMBL/GenBank/DDBJ whole genome shotgun (WGS) entry which is preliminary data.</text>
</comment>
<dbReference type="AlphaFoldDB" id="A0A5M6DIV9"/>
<organism evidence="2 3">
    <name type="scientific">Roseiconus nitratireducens</name>
    <dbReference type="NCBI Taxonomy" id="2605748"/>
    <lineage>
        <taxon>Bacteria</taxon>
        <taxon>Pseudomonadati</taxon>
        <taxon>Planctomycetota</taxon>
        <taxon>Planctomycetia</taxon>
        <taxon>Pirellulales</taxon>
        <taxon>Pirellulaceae</taxon>
        <taxon>Roseiconus</taxon>
    </lineage>
</organism>
<proteinExistence type="predicted"/>
<evidence type="ECO:0000256" key="1">
    <source>
        <dbReference type="SAM" id="MobiDB-lite"/>
    </source>
</evidence>